<dbReference type="PANTHER" id="PTHR46106">
    <property type="entry name" value="IA-2 PROTEIN TYROSINE PHOSPHATASE, ISOFORM C"/>
    <property type="match status" value="1"/>
</dbReference>
<dbReference type="EMBL" id="JAERUA010000016">
    <property type="protein sequence ID" value="KAI1889173.1"/>
    <property type="molecule type" value="Genomic_DNA"/>
</dbReference>
<keyword evidence="4" id="KW-1133">Transmembrane helix</keyword>
<dbReference type="GO" id="GO:0030141">
    <property type="term" value="C:secretory granule"/>
    <property type="evidence" value="ECO:0007669"/>
    <property type="project" value="InterPro"/>
</dbReference>
<dbReference type="GO" id="GO:0051046">
    <property type="term" value="P:regulation of secretion"/>
    <property type="evidence" value="ECO:0007669"/>
    <property type="project" value="TreeGrafter"/>
</dbReference>
<keyword evidence="3 9" id="KW-0732">Signal</keyword>
<evidence type="ECO:0000256" key="3">
    <source>
        <dbReference type="ARBA" id="ARBA00022729"/>
    </source>
</evidence>
<dbReference type="InterPro" id="IPR033522">
    <property type="entry name" value="IA-2/IA-2_beta"/>
</dbReference>
<comment type="caution">
    <text evidence="11">The sequence shown here is derived from an EMBL/GenBank/DDBJ whole genome shotgun (WGS) entry which is preliminary data.</text>
</comment>
<dbReference type="Proteomes" id="UP000829720">
    <property type="component" value="Unassembled WGS sequence"/>
</dbReference>
<feature type="compositionally biased region" description="Low complexity" evidence="8">
    <location>
        <begin position="421"/>
        <end position="453"/>
    </location>
</feature>
<dbReference type="Pfam" id="PF11548">
    <property type="entry name" value="Receptor_IA-2"/>
    <property type="match status" value="1"/>
</dbReference>
<organism evidence="11 12">
    <name type="scientific">Albula goreensis</name>
    <dbReference type="NCBI Taxonomy" id="1534307"/>
    <lineage>
        <taxon>Eukaryota</taxon>
        <taxon>Metazoa</taxon>
        <taxon>Chordata</taxon>
        <taxon>Craniata</taxon>
        <taxon>Vertebrata</taxon>
        <taxon>Euteleostomi</taxon>
        <taxon>Actinopterygii</taxon>
        <taxon>Neopterygii</taxon>
        <taxon>Teleostei</taxon>
        <taxon>Albuliformes</taxon>
        <taxon>Albulidae</taxon>
        <taxon>Albula</taxon>
    </lineage>
</organism>
<proteinExistence type="predicted"/>
<accession>A0A8T3CV87</accession>
<gene>
    <name evidence="11" type="ORF">AGOR_G00176350</name>
</gene>
<evidence type="ECO:0000313" key="12">
    <source>
        <dbReference type="Proteomes" id="UP000829720"/>
    </source>
</evidence>
<protein>
    <recommendedName>
        <fullName evidence="10">Protein-tyrosine phosphatase receptor IA-2 ectodomain domain-containing protein</fullName>
    </recommendedName>
</protein>
<feature type="compositionally biased region" description="Basic and acidic residues" evidence="8">
    <location>
        <begin position="362"/>
        <end position="374"/>
    </location>
</feature>
<dbReference type="InterPro" id="IPR021613">
    <property type="entry name" value="Receptor_IA-2_dom"/>
</dbReference>
<dbReference type="AlphaFoldDB" id="A0A8T3CV87"/>
<evidence type="ECO:0000259" key="10">
    <source>
        <dbReference type="Pfam" id="PF11548"/>
    </source>
</evidence>
<evidence type="ECO:0000256" key="8">
    <source>
        <dbReference type="SAM" id="MobiDB-lite"/>
    </source>
</evidence>
<feature type="domain" description="Protein-tyrosine phosphatase receptor IA-2 ectodomain" evidence="10">
    <location>
        <begin position="534"/>
        <end position="620"/>
    </location>
</feature>
<evidence type="ECO:0000256" key="7">
    <source>
        <dbReference type="ARBA" id="ARBA00023180"/>
    </source>
</evidence>
<dbReference type="InterPro" id="IPR038112">
    <property type="entry name" value="Receptor_IA-2_ectodomain_sf"/>
</dbReference>
<dbReference type="GO" id="GO:0045202">
    <property type="term" value="C:synapse"/>
    <property type="evidence" value="ECO:0007669"/>
    <property type="project" value="TreeGrafter"/>
</dbReference>
<evidence type="ECO:0000313" key="11">
    <source>
        <dbReference type="EMBL" id="KAI1889173.1"/>
    </source>
</evidence>
<reference evidence="11" key="1">
    <citation type="submission" date="2021-01" db="EMBL/GenBank/DDBJ databases">
        <authorList>
            <person name="Zahm M."/>
            <person name="Roques C."/>
            <person name="Cabau C."/>
            <person name="Klopp C."/>
            <person name="Donnadieu C."/>
            <person name="Jouanno E."/>
            <person name="Lampietro C."/>
            <person name="Louis A."/>
            <person name="Herpin A."/>
            <person name="Echchiki A."/>
            <person name="Berthelot C."/>
            <person name="Parey E."/>
            <person name="Roest-Crollius H."/>
            <person name="Braasch I."/>
            <person name="Postlethwait J."/>
            <person name="Bobe J."/>
            <person name="Montfort J."/>
            <person name="Bouchez O."/>
            <person name="Begum T."/>
            <person name="Mejri S."/>
            <person name="Adams A."/>
            <person name="Chen W.-J."/>
            <person name="Guiguen Y."/>
        </authorList>
    </citation>
    <scope>NUCLEOTIDE SEQUENCE</scope>
    <source>
        <tissue evidence="11">Blood</tissue>
    </source>
</reference>
<feature type="region of interest" description="Disordered" evidence="8">
    <location>
        <begin position="104"/>
        <end position="133"/>
    </location>
</feature>
<feature type="region of interest" description="Disordered" evidence="8">
    <location>
        <begin position="362"/>
        <end position="407"/>
    </location>
</feature>
<feature type="signal peptide" evidence="9">
    <location>
        <begin position="1"/>
        <end position="29"/>
    </location>
</feature>
<feature type="chain" id="PRO_5035816575" description="Protein-tyrosine phosphatase receptor IA-2 ectodomain domain-containing protein" evidence="9">
    <location>
        <begin position="30"/>
        <end position="632"/>
    </location>
</feature>
<dbReference type="Gene3D" id="3.30.70.2470">
    <property type="entry name" value="Protein-tyrosine phosphatase receptor IA-2 ectodomain"/>
    <property type="match status" value="1"/>
</dbReference>
<keyword evidence="6" id="KW-0675">Receptor</keyword>
<comment type="subcellular location">
    <subcellularLocation>
        <location evidence="1">Membrane</location>
        <topology evidence="1">Single-pass membrane protein</topology>
    </subcellularLocation>
</comment>
<evidence type="ECO:0000256" key="1">
    <source>
        <dbReference type="ARBA" id="ARBA00004167"/>
    </source>
</evidence>
<evidence type="ECO:0000256" key="5">
    <source>
        <dbReference type="ARBA" id="ARBA00023136"/>
    </source>
</evidence>
<evidence type="ECO:0000256" key="2">
    <source>
        <dbReference type="ARBA" id="ARBA00022692"/>
    </source>
</evidence>
<dbReference type="PANTHER" id="PTHR46106:SF5">
    <property type="entry name" value="RECEPTOR-TYPE TYROSINE-PROTEIN PHOSPHATASE N2"/>
    <property type="match status" value="1"/>
</dbReference>
<evidence type="ECO:0000256" key="6">
    <source>
        <dbReference type="ARBA" id="ARBA00023170"/>
    </source>
</evidence>
<dbReference type="SMART" id="SM01305">
    <property type="entry name" value="RESP18"/>
    <property type="match status" value="1"/>
</dbReference>
<feature type="compositionally biased region" description="Basic and acidic residues" evidence="8">
    <location>
        <begin position="398"/>
        <end position="407"/>
    </location>
</feature>
<feature type="region of interest" description="Disordered" evidence="8">
    <location>
        <begin position="420"/>
        <end position="460"/>
    </location>
</feature>
<keyword evidence="5" id="KW-0472">Membrane</keyword>
<evidence type="ECO:0000256" key="4">
    <source>
        <dbReference type="ARBA" id="ARBA00022989"/>
    </source>
</evidence>
<feature type="region of interest" description="Disordered" evidence="8">
    <location>
        <begin position="150"/>
        <end position="205"/>
    </location>
</feature>
<keyword evidence="7" id="KW-0325">Glycoprotein</keyword>
<dbReference type="GO" id="GO:0016020">
    <property type="term" value="C:membrane"/>
    <property type="evidence" value="ECO:0007669"/>
    <property type="project" value="UniProtKB-SubCell"/>
</dbReference>
<dbReference type="GO" id="GO:0035773">
    <property type="term" value="P:insulin secretion involved in cellular response to glucose stimulus"/>
    <property type="evidence" value="ECO:0007669"/>
    <property type="project" value="TreeGrafter"/>
</dbReference>
<keyword evidence="2" id="KW-0812">Transmembrane</keyword>
<name>A0A8T3CV87_9TELE</name>
<keyword evidence="12" id="KW-1185">Reference proteome</keyword>
<dbReference type="OrthoDB" id="9880441at2759"/>
<sequence>MCDGSVRTMDSLFSIIFVLLASHIHLIATADRKFGCLFEDELCTPYEICVNDGVFGRCQRVPVTDVYTYEVSPAALLRLRTLLQKLSLRGLSWRDDTTQQAVSKELSKLRKVSHRRPETSPADTGSSPRKLKPVEVELSRSLKKYLQDLNVLPRPAAPPSPKPKGQKSLSKSPYQDTPPPAKAFVPLPAMGPPPAGEPSAPALSSRLPDRAKMTKLLADLEQYLGMKAPALGKPQLPAVGRLPMKTQSLLAYKSRWRPIVGTKAENTGPKSDLDVFTGRVPFQAVPAAAKPQRPIPDRLFLKAGSNQAMRKDPLSAMDESFIQNVVTQLGRHRVNMDTLSPKELDQLGDVIADVLQVVDEGGARGDQRDVKREPAASAALAQGMEPPEDAPPQEQQIEEGKPDTDDKDTVFLSKLLEYLDSSPPSAAPGSNAQQGEGQPGAAASAKAPGGSTARGTEAGMENVRSRITQAQVAVEKKEAAAVDSAELLEVERWIHGPAPVAMAAVLDDPHGKDMHMQENEMDVQPVSAIDRQNDFGYIITDSDSLSTDEGLHLMELLARHVKLHMTDFLDLSVQGPAVTFKVQPNPQNVSTADVASAAAQHKDQLEKETGVRILEAGVNDVSGRKSSFFFLF</sequence>
<evidence type="ECO:0000256" key="9">
    <source>
        <dbReference type="SAM" id="SignalP"/>
    </source>
</evidence>